<comment type="caution">
    <text evidence="12">The sequence shown here is derived from an EMBL/GenBank/DDBJ whole genome shotgun (WGS) entry which is preliminary data.</text>
</comment>
<evidence type="ECO:0000256" key="6">
    <source>
        <dbReference type="ARBA" id="ARBA00022801"/>
    </source>
</evidence>
<feature type="binding site" evidence="10">
    <location>
        <position position="171"/>
    </location>
    <ligand>
        <name>substrate</name>
    </ligand>
</feature>
<feature type="binding site" evidence="10">
    <location>
        <position position="18"/>
    </location>
    <ligand>
        <name>Mn(2+)</name>
        <dbReference type="ChEBI" id="CHEBI:29035"/>
        <label>1</label>
    </ligand>
</feature>
<dbReference type="HAMAP" id="MF_00575">
    <property type="entry name" value="LpxH"/>
    <property type="match status" value="1"/>
</dbReference>
<keyword evidence="3 10" id="KW-0997">Cell inner membrane</keyword>
<feature type="binding site" evidence="10">
    <location>
        <begin position="90"/>
        <end position="91"/>
    </location>
    <ligand>
        <name>substrate</name>
    </ligand>
</feature>
<comment type="catalytic activity">
    <reaction evidence="10">
        <text>UDP-2-N,3-O-bis[(3R)-3-hydroxytetradecanoyl]-alpha-D-glucosamine + H2O = 2-N,3-O-bis[(3R)-3-hydroxytetradecanoyl]-alpha-D-glucosaminyl 1-phosphate + UMP + 2 H(+)</text>
        <dbReference type="Rhea" id="RHEA:25213"/>
        <dbReference type="ChEBI" id="CHEBI:15377"/>
        <dbReference type="ChEBI" id="CHEBI:15378"/>
        <dbReference type="ChEBI" id="CHEBI:57865"/>
        <dbReference type="ChEBI" id="CHEBI:57957"/>
        <dbReference type="ChEBI" id="CHEBI:78847"/>
        <dbReference type="EC" id="3.6.1.54"/>
    </reaction>
</comment>
<dbReference type="InterPro" id="IPR010138">
    <property type="entry name" value="UDP-diacylglucosamine_Hdrlase"/>
</dbReference>
<dbReference type="GO" id="GO:0008758">
    <property type="term" value="F:UDP-2,3-diacylglucosamine hydrolase activity"/>
    <property type="evidence" value="ECO:0007669"/>
    <property type="project" value="UniProtKB-UniRule"/>
</dbReference>
<organism evidence="12 13">
    <name type="scientific">Oxalobacter paraformigenes</name>
    <dbReference type="NCBI Taxonomy" id="556268"/>
    <lineage>
        <taxon>Bacteria</taxon>
        <taxon>Pseudomonadati</taxon>
        <taxon>Pseudomonadota</taxon>
        <taxon>Betaproteobacteria</taxon>
        <taxon>Burkholderiales</taxon>
        <taxon>Oxalobacteraceae</taxon>
        <taxon>Oxalobacter</taxon>
    </lineage>
</organism>
<gene>
    <name evidence="10" type="primary">lpxH</name>
    <name evidence="12" type="ORF">OFAG_00038</name>
</gene>
<comment type="function">
    <text evidence="10">Hydrolyzes the pyrophosphate bond of UDP-2,3-diacylglucosamine to yield 2,3-diacylglucosamine 1-phosphate (lipid X) and UMP by catalyzing the attack of water at the alpha-P atom. Involved in the biosynthesis of lipid A, a phosphorylated glycolipid that anchors the lipopolysaccharide to the outer membrane of the cell.</text>
</comment>
<keyword evidence="1 10" id="KW-1003">Cell membrane</keyword>
<evidence type="ECO:0000256" key="2">
    <source>
        <dbReference type="ARBA" id="ARBA00022516"/>
    </source>
</evidence>
<dbReference type="CDD" id="cd07398">
    <property type="entry name" value="MPP_YbbF-LpxH"/>
    <property type="match status" value="1"/>
</dbReference>
<feature type="binding site" evidence="10">
    <location>
        <position position="125"/>
    </location>
    <ligand>
        <name>Mn(2+)</name>
        <dbReference type="ChEBI" id="CHEBI:29035"/>
        <label>2</label>
    </ligand>
</feature>
<keyword evidence="7 10" id="KW-0443">Lipid metabolism</keyword>
<comment type="cofactor">
    <cofactor evidence="10">
        <name>Mn(2+)</name>
        <dbReference type="ChEBI" id="CHEBI:29035"/>
    </cofactor>
    <text evidence="10">Binds 2 Mn(2+) ions per subunit in a binuclear metal center.</text>
</comment>
<feature type="binding site" evidence="10">
    <location>
        <position position="208"/>
    </location>
    <ligand>
        <name>Mn(2+)</name>
        <dbReference type="ChEBI" id="CHEBI:29035"/>
        <label>1</label>
    </ligand>
</feature>
<protein>
    <recommendedName>
        <fullName evidence="10">UDP-2,3-diacylglucosamine hydrolase</fullName>
        <ecNumber evidence="10">3.6.1.54</ecNumber>
    </recommendedName>
    <alternativeName>
        <fullName evidence="10">UDP-2,3-diacylglucosamine diphosphatase</fullName>
    </alternativeName>
</protein>
<dbReference type="PANTHER" id="PTHR34990:SF1">
    <property type="entry name" value="UDP-2,3-DIACYLGLUCOSAMINE HYDROLASE"/>
    <property type="match status" value="1"/>
</dbReference>
<dbReference type="UniPathway" id="UPA00359">
    <property type="reaction ID" value="UER00480"/>
</dbReference>
<feature type="binding site" evidence="10">
    <location>
        <position position="175"/>
    </location>
    <ligand>
        <name>substrate</name>
    </ligand>
</feature>
<keyword evidence="5 10" id="KW-0479">Metal-binding</keyword>
<dbReference type="RefSeq" id="WP_005875572.1">
    <property type="nucleotide sequence ID" value="NZ_CABMNL010000001.1"/>
</dbReference>
<dbReference type="SUPFAM" id="SSF56300">
    <property type="entry name" value="Metallo-dependent phosphatases"/>
    <property type="match status" value="1"/>
</dbReference>
<evidence type="ECO:0000313" key="13">
    <source>
        <dbReference type="Proteomes" id="UP000003973"/>
    </source>
</evidence>
<feature type="binding site" evidence="10">
    <location>
        <position position="178"/>
    </location>
    <ligand>
        <name>substrate</name>
    </ligand>
</feature>
<feature type="binding site" evidence="10">
    <location>
        <position position="133"/>
    </location>
    <ligand>
        <name>substrate</name>
    </ligand>
</feature>
<comment type="similarity">
    <text evidence="10">Belongs to the LpxH family.</text>
</comment>
<feature type="binding site" evidence="10">
    <location>
        <position position="20"/>
    </location>
    <ligand>
        <name>Mn(2+)</name>
        <dbReference type="ChEBI" id="CHEBI:29035"/>
        <label>1</label>
    </ligand>
</feature>
<dbReference type="HOGENOM" id="CLU_074586_0_0_4"/>
<dbReference type="GO" id="GO:0019897">
    <property type="term" value="C:extrinsic component of plasma membrane"/>
    <property type="evidence" value="ECO:0007669"/>
    <property type="project" value="UniProtKB-UniRule"/>
</dbReference>
<dbReference type="Gene3D" id="3.60.21.10">
    <property type="match status" value="1"/>
</dbReference>
<comment type="subcellular location">
    <subcellularLocation>
        <location evidence="10">Cell inner membrane</location>
        <topology evidence="10">Peripheral membrane protein</topology>
        <orientation evidence="10">Cytoplasmic side</orientation>
    </subcellularLocation>
</comment>
<evidence type="ECO:0000256" key="4">
    <source>
        <dbReference type="ARBA" id="ARBA00022556"/>
    </source>
</evidence>
<feature type="binding site" evidence="10">
    <location>
        <position position="51"/>
    </location>
    <ligand>
        <name>Mn(2+)</name>
        <dbReference type="ChEBI" id="CHEBI:29035"/>
        <label>2</label>
    </ligand>
</feature>
<evidence type="ECO:0000256" key="1">
    <source>
        <dbReference type="ARBA" id="ARBA00022475"/>
    </source>
</evidence>
<evidence type="ECO:0000256" key="5">
    <source>
        <dbReference type="ARBA" id="ARBA00022723"/>
    </source>
</evidence>
<dbReference type="GO" id="GO:0030145">
    <property type="term" value="F:manganese ion binding"/>
    <property type="evidence" value="ECO:0007669"/>
    <property type="project" value="UniProtKB-UniRule"/>
</dbReference>
<feature type="binding site" evidence="10">
    <location>
        <position position="51"/>
    </location>
    <ligand>
        <name>Mn(2+)</name>
        <dbReference type="ChEBI" id="CHEBI:29035"/>
        <label>1</label>
    </ligand>
</feature>
<reference evidence="12" key="1">
    <citation type="submission" date="2011-10" db="EMBL/GenBank/DDBJ databases">
        <title>The Genome Sequence of Oxalobacter formigenes HOxBLS.</title>
        <authorList>
            <consortium name="The Broad Institute Genome Sequencing Platform"/>
            <person name="Earl A."/>
            <person name="Ward D."/>
            <person name="Feldgarden M."/>
            <person name="Gevers D."/>
            <person name="Allison M.J."/>
            <person name="Humphrey S."/>
            <person name="Young S.K."/>
            <person name="Zeng Q."/>
            <person name="Gargeya S."/>
            <person name="Fitzgerald M."/>
            <person name="Haas B."/>
            <person name="Abouelleil A."/>
            <person name="Alvarado L."/>
            <person name="Arachchi H.M."/>
            <person name="Berlin A."/>
            <person name="Brown A."/>
            <person name="Chapman S.B."/>
            <person name="Chen Z."/>
            <person name="Dunbar C."/>
            <person name="Freedman E."/>
            <person name="Gearin G."/>
            <person name="Goldberg J."/>
            <person name="Griggs A."/>
            <person name="Gujja S."/>
            <person name="Heiman D."/>
            <person name="Howarth C."/>
            <person name="Larson L."/>
            <person name="Lui A."/>
            <person name="MacDonald P.J.P."/>
            <person name="Montmayeur A."/>
            <person name="Murphy C."/>
            <person name="Neiman D."/>
            <person name="Pearson M."/>
            <person name="Priest M."/>
            <person name="Roberts A."/>
            <person name="Saif S."/>
            <person name="Shea T."/>
            <person name="Shenoy N."/>
            <person name="Sisk P."/>
            <person name="Stolte C."/>
            <person name="Sykes S."/>
            <person name="Wortman J."/>
            <person name="Nusbaum C."/>
            <person name="Birren B."/>
        </authorList>
    </citation>
    <scope>NUCLEOTIDE SEQUENCE [LARGE SCALE GENOMIC DNA]</scope>
    <source>
        <strain evidence="12">HOxBLS</strain>
    </source>
</reference>
<keyword evidence="8 10" id="KW-0472">Membrane</keyword>
<dbReference type="EC" id="3.6.1.54" evidence="10"/>
<dbReference type="GO" id="GO:0005737">
    <property type="term" value="C:cytoplasm"/>
    <property type="evidence" value="ECO:0007669"/>
    <property type="project" value="InterPro"/>
</dbReference>
<dbReference type="InterPro" id="IPR029052">
    <property type="entry name" value="Metallo-depent_PP-like"/>
</dbReference>
<feature type="binding site" evidence="10">
    <location>
        <position position="206"/>
    </location>
    <ligand>
        <name>substrate</name>
    </ligand>
</feature>
<dbReference type="GO" id="GO:0009245">
    <property type="term" value="P:lipid A biosynthetic process"/>
    <property type="evidence" value="ECO:0007669"/>
    <property type="project" value="UniProtKB-UniRule"/>
</dbReference>
<dbReference type="PANTHER" id="PTHR34990">
    <property type="entry name" value="UDP-2,3-DIACYLGLUCOSAMINE HYDROLASE-RELATED"/>
    <property type="match status" value="1"/>
</dbReference>
<evidence type="ECO:0000256" key="9">
    <source>
        <dbReference type="ARBA" id="ARBA00023211"/>
    </source>
</evidence>
<accession>C3X6X2</accession>
<keyword evidence="13" id="KW-1185">Reference proteome</keyword>
<evidence type="ECO:0000256" key="7">
    <source>
        <dbReference type="ARBA" id="ARBA00023098"/>
    </source>
</evidence>
<keyword evidence="9 10" id="KW-0464">Manganese</keyword>
<dbReference type="Pfam" id="PF00149">
    <property type="entry name" value="Metallophos"/>
    <property type="match status" value="1"/>
</dbReference>
<dbReference type="AlphaFoldDB" id="C3X6X2"/>
<feature type="binding site" evidence="10">
    <location>
        <position position="206"/>
    </location>
    <ligand>
        <name>Mn(2+)</name>
        <dbReference type="ChEBI" id="CHEBI:29035"/>
        <label>2</label>
    </ligand>
</feature>
<dbReference type="eggNOG" id="COG2908">
    <property type="taxonomic scope" value="Bacteria"/>
</dbReference>
<evidence type="ECO:0000313" key="12">
    <source>
        <dbReference type="EMBL" id="EEO26885.1"/>
    </source>
</evidence>
<sequence>MNQPAEQKAQTKALFIADLHLQPAMRKTTEAFLNFLQNQGKQAEQLYILGDLFEYWAGDDDMDSEALQVILSAIRQVADSGTSVYWLSGNRDFLTGDHFLEVTGAKALPELAVVDFGTAKVILAHGDAQCTDDAAYMQFRKMVRNPAWQQQFLAMPLAQRKAVIASFRQDSKKTNQEKSADIMDVNASVIADLFRETGASVMIHGHTHHPGRHVYRNEHGECVRLVLSDWNLDGDTPRGDWIEIGRDGEIVRHSL</sequence>
<dbReference type="InterPro" id="IPR004843">
    <property type="entry name" value="Calcineurin-like_PHP"/>
</dbReference>
<evidence type="ECO:0000256" key="10">
    <source>
        <dbReference type="HAMAP-Rule" id="MF_00575"/>
    </source>
</evidence>
<evidence type="ECO:0000256" key="8">
    <source>
        <dbReference type="ARBA" id="ARBA00023136"/>
    </source>
</evidence>
<keyword evidence="2 10" id="KW-0444">Lipid biosynthesis</keyword>
<evidence type="ECO:0000259" key="11">
    <source>
        <dbReference type="Pfam" id="PF00149"/>
    </source>
</evidence>
<feature type="domain" description="Calcineurin-like phosphoesterase" evidence="11">
    <location>
        <begin position="12"/>
        <end position="210"/>
    </location>
</feature>
<dbReference type="NCBIfam" id="NF003743">
    <property type="entry name" value="PRK05340.1"/>
    <property type="match status" value="1"/>
</dbReference>
<keyword evidence="6 10" id="KW-0378">Hydrolase</keyword>
<proteinExistence type="inferred from homology"/>
<feature type="binding site" evidence="10">
    <location>
        <position position="90"/>
    </location>
    <ligand>
        <name>Mn(2+)</name>
        <dbReference type="ChEBI" id="CHEBI:29035"/>
        <label>2</label>
    </ligand>
</feature>
<evidence type="ECO:0000256" key="3">
    <source>
        <dbReference type="ARBA" id="ARBA00022519"/>
    </source>
</evidence>
<comment type="pathway">
    <text evidence="10">Glycolipid biosynthesis; lipid IV(A) biosynthesis; lipid IV(A) from (3R)-3-hydroxytetradecanoyl-[acyl-carrier-protein] and UDP-N-acetyl-alpha-D-glucosamine: step 4/6.</text>
</comment>
<dbReference type="InterPro" id="IPR043461">
    <property type="entry name" value="LpxH-like"/>
</dbReference>
<dbReference type="Proteomes" id="UP000003973">
    <property type="component" value="Unassembled WGS sequence"/>
</dbReference>
<name>C3X6X2_9BURK</name>
<dbReference type="NCBIfam" id="TIGR01854">
    <property type="entry name" value="lipid_A_lpxH"/>
    <property type="match status" value="1"/>
</dbReference>
<dbReference type="EMBL" id="ACDP02000029">
    <property type="protein sequence ID" value="EEO26885.1"/>
    <property type="molecule type" value="Genomic_DNA"/>
</dbReference>
<keyword evidence="4 10" id="KW-0441">Lipid A biosynthesis</keyword>